<comment type="caution">
    <text evidence="1">The sequence shown here is derived from an EMBL/GenBank/DDBJ whole genome shotgun (WGS) entry which is preliminary data.</text>
</comment>
<gene>
    <name evidence="1" type="ORF">I551_2803</name>
</gene>
<name>A0ABN0R111_MYCUL</name>
<evidence type="ECO:0000313" key="1">
    <source>
        <dbReference type="EMBL" id="EUA90759.1"/>
    </source>
</evidence>
<dbReference type="EMBL" id="JAOL01000099">
    <property type="protein sequence ID" value="EUA90759.1"/>
    <property type="molecule type" value="Genomic_DNA"/>
</dbReference>
<proteinExistence type="predicted"/>
<protein>
    <submittedName>
        <fullName evidence="1">Uncharacterized protein</fullName>
    </submittedName>
</protein>
<sequence length="49" mass="5249">MGEPECQRRAGDPAPLIRTIGFAMGLSLGQRFQWVRSCAQGQTVASGRG</sequence>
<reference evidence="1 2" key="1">
    <citation type="submission" date="2014-01" db="EMBL/GenBank/DDBJ databases">
        <authorList>
            <person name="Dobos K."/>
            <person name="Lenaerts A."/>
            <person name="Ordway D."/>
            <person name="DeGroote M.A."/>
            <person name="Parker T."/>
            <person name="Sizemore C."/>
            <person name="Tallon L.J."/>
            <person name="Sadzewicz L.K."/>
            <person name="Sengamalay N."/>
            <person name="Fraser C.M."/>
            <person name="Hine E."/>
            <person name="Shefchek K.A."/>
            <person name="Das S.P."/>
            <person name="Tettelin H."/>
        </authorList>
    </citation>
    <scope>NUCLEOTIDE SEQUENCE [LARGE SCALE GENOMIC DNA]</scope>
    <source>
        <strain evidence="1 2">Harvey</strain>
    </source>
</reference>
<evidence type="ECO:0000313" key="2">
    <source>
        <dbReference type="Proteomes" id="UP000020681"/>
    </source>
</evidence>
<keyword evidence="2" id="KW-1185">Reference proteome</keyword>
<organism evidence="1 2">
    <name type="scientific">Mycobacterium ulcerans str. Harvey</name>
    <dbReference type="NCBI Taxonomy" id="1299332"/>
    <lineage>
        <taxon>Bacteria</taxon>
        <taxon>Bacillati</taxon>
        <taxon>Actinomycetota</taxon>
        <taxon>Actinomycetes</taxon>
        <taxon>Mycobacteriales</taxon>
        <taxon>Mycobacteriaceae</taxon>
        <taxon>Mycobacterium</taxon>
        <taxon>Mycobacterium ulcerans group</taxon>
    </lineage>
</organism>
<dbReference type="Proteomes" id="UP000020681">
    <property type="component" value="Unassembled WGS sequence"/>
</dbReference>
<accession>A0ABN0R111</accession>